<proteinExistence type="predicted"/>
<keyword evidence="2" id="KW-1185">Reference proteome</keyword>
<evidence type="ECO:0000313" key="2">
    <source>
        <dbReference type="Proteomes" id="UP000185936"/>
    </source>
</evidence>
<accession>A0A1N7CKL8</accession>
<dbReference type="AlphaFoldDB" id="A0A1N7CKL8"/>
<dbReference type="STRING" id="308853.SAMN05421752_101414"/>
<sequence length="35" mass="4267">MGLQNISIFPLMYIKHRPLMILQKLNLDMKYMKMI</sequence>
<dbReference type="Proteomes" id="UP000185936">
    <property type="component" value="Unassembled WGS sequence"/>
</dbReference>
<name>A0A1N7CKL8_9EURY</name>
<organism evidence="1 2">
    <name type="scientific">Natronorubrum thiooxidans</name>
    <dbReference type="NCBI Taxonomy" id="308853"/>
    <lineage>
        <taxon>Archaea</taxon>
        <taxon>Methanobacteriati</taxon>
        <taxon>Methanobacteriota</taxon>
        <taxon>Stenosarchaea group</taxon>
        <taxon>Halobacteria</taxon>
        <taxon>Halobacteriales</taxon>
        <taxon>Natrialbaceae</taxon>
        <taxon>Natronorubrum</taxon>
    </lineage>
</organism>
<reference evidence="2" key="1">
    <citation type="submission" date="2017-01" db="EMBL/GenBank/DDBJ databases">
        <authorList>
            <person name="Varghese N."/>
            <person name="Submissions S."/>
        </authorList>
    </citation>
    <scope>NUCLEOTIDE SEQUENCE [LARGE SCALE GENOMIC DNA]</scope>
    <source>
        <strain evidence="2">type strain: HArc-</strain>
    </source>
</reference>
<protein>
    <submittedName>
        <fullName evidence="1">Uncharacterized protein</fullName>
    </submittedName>
</protein>
<dbReference type="EMBL" id="FTNR01000001">
    <property type="protein sequence ID" value="SIR63964.1"/>
    <property type="molecule type" value="Genomic_DNA"/>
</dbReference>
<gene>
    <name evidence="1" type="ORF">SAMN05421752_101414</name>
</gene>
<evidence type="ECO:0000313" key="1">
    <source>
        <dbReference type="EMBL" id="SIR63964.1"/>
    </source>
</evidence>